<evidence type="ECO:0000259" key="6">
    <source>
        <dbReference type="PROSITE" id="PS50127"/>
    </source>
</evidence>
<evidence type="ECO:0000313" key="8">
    <source>
        <dbReference type="Proteomes" id="UP000029665"/>
    </source>
</evidence>
<dbReference type="STRING" id="5643.A0A060SCQ5"/>
<evidence type="ECO:0000256" key="1">
    <source>
        <dbReference type="ARBA" id="ARBA00022676"/>
    </source>
</evidence>
<keyword evidence="8" id="KW-1185">Reference proteome</keyword>
<dbReference type="EMBL" id="CCBP010000109">
    <property type="protein sequence ID" value="CDO72001.1"/>
    <property type="molecule type" value="Genomic_DNA"/>
</dbReference>
<dbReference type="PANTHER" id="PTHR21328">
    <property type="entry name" value="POLY ADP-RIBOSE POLYMERASE FAMILY, MEMBER PARP"/>
    <property type="match status" value="1"/>
</dbReference>
<sequence length="1099" mass="121421">MTSRVAPTRGRKRFASDINHAALSAVQGVEVQNIELSDVTVGEDDGSFELTVRQTNGEFNARLTILVSDASEYPSDHTFFCSCQQELPSDIRTVLESVPDKGSITIQALLLQLLELIARKVARSHNAAREGITNGDDSAEYSEDEDDDYGMDDYDSDIGDLELFGVQTAGLTVDRAALQREFNEIVAHGYHPGFILLGADDFALSVSLAAKSLADMVSPHALLAWDKQLLTGPPYLTLLISGLRGVYPVAQSDGAFTQPASARSAVPQFRIGLTSTYKPDRDDTIGLIRRFALQENDPPHHDEDLPGEQADGYIDNTLPDDLDASEIIQSAQDQSESEGRAFRPFSLSSSLESLLNGHFLQLLQLRLQHGLGWAGAEVLRWEIESSQNTAEDILWRKEGEIRLADQADAALGESYRLPPDCLLDRDSQDPVNLPLAAFSYLLRRLTLCPRYCLVCHQQLKEDLDALKPYVCKSTLCTYQYYNLNRGPSLEYEICSNPATVDLLVSLAYVAAAEGSLDAPLPIGMGIRVKCRNPAQPSHVHGEDGLCELDRLDIVEMRNVIRDLIDLIPPILQLKRHLEKPSKPGRAKPRLQDINRTIPEAVWLILRWCVASCTAHLEELTSDEEKVKNMDPMWRQFRFSVGAPDAEAKFRDAVQSAKSKNPRACEFPALYAFHGSAAKNWHSIIRHGLWFKTVVNGRAFGHGVYFAKDGAVSLSGYSAAASSHWRNSAIKATACVALAEIVNLPREFVSTSPYFVVNKTEWIVCRYLMVRGPGTNALPAYTAPVLATPATGAPIIEAEADLVMDNIPYVPLDPQHPLTLGQALIRIPEPSFALGKLLAARRDRFVPVQYDDEDARILAGRGQTEEASDGVSAVRSDGSVDRSAVRDDWKHDSDWVKECIEHMMPPPRESSQQASMALQRELRAMLQEQKTAKSLRELGWYLPEEFIGDNLYQWIVELHSFDSSLPIAQDLAAKQVNSLVFEIRFPATFPHSPPFFRILKPRFLPFIQGGGGHITGGGSMCMDLLTADATCLTVSVSISAILLQIKLAISNLDPRPARLAQNWATPYGMNDALEGYKRAASTHGWKASLVATLSDHQYPS</sequence>
<dbReference type="OMA" id="LVCHCKT"/>
<dbReference type="Proteomes" id="UP000029665">
    <property type="component" value="Unassembled WGS sequence"/>
</dbReference>
<keyword evidence="1" id="KW-0328">Glycosyltransferase</keyword>
<evidence type="ECO:0000256" key="3">
    <source>
        <dbReference type="ARBA" id="ARBA00022695"/>
    </source>
</evidence>
<keyword evidence="3" id="KW-0548">Nucleotidyltransferase</keyword>
<dbReference type="PROSITE" id="PS50127">
    <property type="entry name" value="UBC_2"/>
    <property type="match status" value="1"/>
</dbReference>
<proteinExistence type="predicted"/>
<dbReference type="Gene3D" id="3.10.110.10">
    <property type="entry name" value="Ubiquitin Conjugating Enzyme"/>
    <property type="match status" value="1"/>
</dbReference>
<dbReference type="InterPro" id="IPR000608">
    <property type="entry name" value="UBC"/>
</dbReference>
<evidence type="ECO:0000313" key="7">
    <source>
        <dbReference type="EMBL" id="CDO72001.1"/>
    </source>
</evidence>
<reference evidence="7" key="1">
    <citation type="submission" date="2014-01" db="EMBL/GenBank/DDBJ databases">
        <title>The genome of the white-rot fungus Pycnoporus cinnabarinus: a basidiomycete model with a versatile arsenal for lignocellulosic biomass breakdown.</title>
        <authorList>
            <person name="Levasseur A."/>
            <person name="Lomascolo A."/>
            <person name="Ruiz-Duenas F.J."/>
            <person name="Uzan E."/>
            <person name="Piumi F."/>
            <person name="Kues U."/>
            <person name="Ram A.F.J."/>
            <person name="Murat C."/>
            <person name="Haon M."/>
            <person name="Benoit I."/>
            <person name="Arfi Y."/>
            <person name="Chevret D."/>
            <person name="Drula E."/>
            <person name="Kwon M.J."/>
            <person name="Gouret P."/>
            <person name="Lesage-Meessen L."/>
            <person name="Lombard V."/>
            <person name="Mariette J."/>
            <person name="Noirot C."/>
            <person name="Park J."/>
            <person name="Patyshakuliyeva A."/>
            <person name="Wieneger R.A.B."/>
            <person name="Wosten H.A.B."/>
            <person name="Martin F."/>
            <person name="Coutinho P.M."/>
            <person name="de Vries R."/>
            <person name="Martinez A.T."/>
            <person name="Klopp C."/>
            <person name="Pontarotti P."/>
            <person name="Henrissat B."/>
            <person name="Record E."/>
        </authorList>
    </citation>
    <scope>NUCLEOTIDE SEQUENCE [LARGE SCALE GENOMIC DNA]</scope>
    <source>
        <strain evidence="7">BRFM137</strain>
    </source>
</reference>
<dbReference type="GO" id="GO:0016779">
    <property type="term" value="F:nucleotidyltransferase activity"/>
    <property type="evidence" value="ECO:0007669"/>
    <property type="project" value="UniProtKB-KW"/>
</dbReference>
<dbReference type="InterPro" id="IPR012317">
    <property type="entry name" value="Poly(ADP-ribose)pol_cat_dom"/>
</dbReference>
<dbReference type="OrthoDB" id="109543at2759"/>
<dbReference type="AlphaFoldDB" id="A0A060SCQ5"/>
<comment type="caution">
    <text evidence="7">The sequence shown here is derived from an EMBL/GenBank/DDBJ whole genome shotgun (WGS) entry which is preliminary data.</text>
</comment>
<dbReference type="SUPFAM" id="SSF56399">
    <property type="entry name" value="ADP-ribosylation"/>
    <property type="match status" value="1"/>
</dbReference>
<evidence type="ECO:0000256" key="4">
    <source>
        <dbReference type="ARBA" id="ARBA00023027"/>
    </source>
</evidence>
<keyword evidence="4" id="KW-0520">NAD</keyword>
<evidence type="ECO:0000256" key="5">
    <source>
        <dbReference type="SAM" id="MobiDB-lite"/>
    </source>
</evidence>
<gene>
    <name evidence="7" type="ORF">BN946_scf184943.g36</name>
</gene>
<feature type="region of interest" description="Disordered" evidence="5">
    <location>
        <begin position="860"/>
        <end position="883"/>
    </location>
</feature>
<dbReference type="InterPro" id="IPR051838">
    <property type="entry name" value="ARTD_PARP"/>
</dbReference>
<keyword evidence="2" id="KW-0808">Transferase</keyword>
<organism evidence="7 8">
    <name type="scientific">Pycnoporus cinnabarinus</name>
    <name type="common">Cinnabar-red polypore</name>
    <name type="synonym">Trametes cinnabarina</name>
    <dbReference type="NCBI Taxonomy" id="5643"/>
    <lineage>
        <taxon>Eukaryota</taxon>
        <taxon>Fungi</taxon>
        <taxon>Dikarya</taxon>
        <taxon>Basidiomycota</taxon>
        <taxon>Agaricomycotina</taxon>
        <taxon>Agaricomycetes</taxon>
        <taxon>Polyporales</taxon>
        <taxon>Polyporaceae</taxon>
        <taxon>Trametes</taxon>
    </lineage>
</organism>
<dbReference type="Pfam" id="PF00644">
    <property type="entry name" value="PARP"/>
    <property type="match status" value="1"/>
</dbReference>
<accession>A0A060SCQ5</accession>
<dbReference type="GO" id="GO:0003950">
    <property type="term" value="F:NAD+ poly-ADP-ribosyltransferase activity"/>
    <property type="evidence" value="ECO:0007669"/>
    <property type="project" value="InterPro"/>
</dbReference>
<dbReference type="InterPro" id="IPR016135">
    <property type="entry name" value="UBQ-conjugating_enzyme/RWD"/>
</dbReference>
<dbReference type="CDD" id="cd23802">
    <property type="entry name" value="UBCc_UBE2Q"/>
    <property type="match status" value="1"/>
</dbReference>
<dbReference type="Gene3D" id="3.90.228.10">
    <property type="match status" value="1"/>
</dbReference>
<dbReference type="HOGENOM" id="CLU_003143_1_0_1"/>
<evidence type="ECO:0000256" key="2">
    <source>
        <dbReference type="ARBA" id="ARBA00022679"/>
    </source>
</evidence>
<dbReference type="SUPFAM" id="SSF54495">
    <property type="entry name" value="UBC-like"/>
    <property type="match status" value="1"/>
</dbReference>
<protein>
    <recommendedName>
        <fullName evidence="6">UBC core domain-containing protein</fullName>
    </recommendedName>
</protein>
<feature type="domain" description="UBC core" evidence="6">
    <location>
        <begin position="912"/>
        <end position="1088"/>
    </location>
</feature>
<name>A0A060SCQ5_PYCCI</name>